<evidence type="ECO:0000256" key="1">
    <source>
        <dbReference type="ARBA" id="ARBA00022630"/>
    </source>
</evidence>
<keyword evidence="6" id="KW-1185">Reference proteome</keyword>
<dbReference type="EMBL" id="JBITYT010000020">
    <property type="protein sequence ID" value="MFI9123654.1"/>
    <property type="molecule type" value="Genomic_DNA"/>
</dbReference>
<evidence type="ECO:0000259" key="4">
    <source>
        <dbReference type="Pfam" id="PF00881"/>
    </source>
</evidence>
<protein>
    <submittedName>
        <fullName evidence="5">Nitroreductase family protein</fullName>
    </submittedName>
</protein>
<evidence type="ECO:0000313" key="5">
    <source>
        <dbReference type="EMBL" id="MFI9123654.1"/>
    </source>
</evidence>
<evidence type="ECO:0000256" key="2">
    <source>
        <dbReference type="ARBA" id="ARBA00022643"/>
    </source>
</evidence>
<organism evidence="5 6">
    <name type="scientific">Streptomyces bikiniensis</name>
    <dbReference type="NCBI Taxonomy" id="1896"/>
    <lineage>
        <taxon>Bacteria</taxon>
        <taxon>Bacillati</taxon>
        <taxon>Actinomycetota</taxon>
        <taxon>Actinomycetes</taxon>
        <taxon>Kitasatosporales</taxon>
        <taxon>Streptomycetaceae</taxon>
        <taxon>Streptomyces</taxon>
    </lineage>
</organism>
<dbReference type="Gene3D" id="3.40.109.10">
    <property type="entry name" value="NADH Oxidase"/>
    <property type="match status" value="1"/>
</dbReference>
<feature type="domain" description="Nitroreductase" evidence="4">
    <location>
        <begin position="5"/>
        <end position="187"/>
    </location>
</feature>
<dbReference type="PANTHER" id="PTHR23026">
    <property type="entry name" value="NADPH NITROREDUCTASE"/>
    <property type="match status" value="1"/>
</dbReference>
<reference evidence="5 6" key="1">
    <citation type="submission" date="2024-10" db="EMBL/GenBank/DDBJ databases">
        <title>The Natural Products Discovery Center: Release of the First 8490 Sequenced Strains for Exploring Actinobacteria Biosynthetic Diversity.</title>
        <authorList>
            <person name="Kalkreuter E."/>
            <person name="Kautsar S.A."/>
            <person name="Yang D."/>
            <person name="Bader C.D."/>
            <person name="Teijaro C.N."/>
            <person name="Fluegel L."/>
            <person name="Davis C.M."/>
            <person name="Simpson J.R."/>
            <person name="Lauterbach L."/>
            <person name="Steele A.D."/>
            <person name="Gui C."/>
            <person name="Meng S."/>
            <person name="Li G."/>
            <person name="Viehrig K."/>
            <person name="Ye F."/>
            <person name="Su P."/>
            <person name="Kiefer A.F."/>
            <person name="Nichols A."/>
            <person name="Cepeda A.J."/>
            <person name="Yan W."/>
            <person name="Fan B."/>
            <person name="Jiang Y."/>
            <person name="Adhikari A."/>
            <person name="Zheng C.-J."/>
            <person name="Schuster L."/>
            <person name="Cowan T.M."/>
            <person name="Smanski M.J."/>
            <person name="Chevrette M.G."/>
            <person name="De Carvalho L.P.S."/>
            <person name="Shen B."/>
        </authorList>
    </citation>
    <scope>NUCLEOTIDE SEQUENCE [LARGE SCALE GENOMIC DNA]</scope>
    <source>
        <strain evidence="5 6">NPDC053346</strain>
    </source>
</reference>
<comment type="caution">
    <text evidence="5">The sequence shown here is derived from an EMBL/GenBank/DDBJ whole genome shotgun (WGS) entry which is preliminary data.</text>
</comment>
<dbReference type="Proteomes" id="UP001614391">
    <property type="component" value="Unassembled WGS sequence"/>
</dbReference>
<evidence type="ECO:0000256" key="3">
    <source>
        <dbReference type="ARBA" id="ARBA00023002"/>
    </source>
</evidence>
<gene>
    <name evidence="5" type="ORF">ACIGW0_30395</name>
</gene>
<dbReference type="InterPro" id="IPR050627">
    <property type="entry name" value="Nitroreductase/BluB"/>
</dbReference>
<accession>A0ABW8D1D0</accession>
<proteinExistence type="predicted"/>
<dbReference type="SUPFAM" id="SSF55469">
    <property type="entry name" value="FMN-dependent nitroreductase-like"/>
    <property type="match status" value="1"/>
</dbReference>
<dbReference type="PANTHER" id="PTHR23026:SF90">
    <property type="entry name" value="IODOTYROSINE DEIODINASE 1"/>
    <property type="match status" value="1"/>
</dbReference>
<keyword evidence="3" id="KW-0560">Oxidoreductase</keyword>
<keyword evidence="2" id="KW-0288">FMN</keyword>
<name>A0ABW8D1D0_STRBI</name>
<sequence>MRTLRSVRNFQTAEVPVELIDYVLRHATQAGSGKNRQPWRFLVIQDDRAKEQLAHWYRRGWHHHLDRLNSLESGENRIPDEERQVSAGAALARNFDDVPVIIVACFLPADRNPADFFGGASIYPAVQNLLLAARSVGLGATLTTLQAFDVPNGQTRAHTSLTLYEELKDILGIPGDVVPSALIPLGWPAEPFGFVRRRPVSEVTYRERWGQRWLV</sequence>
<dbReference type="RefSeq" id="WP_399621287.1">
    <property type="nucleotide sequence ID" value="NZ_JBITYT010000020.1"/>
</dbReference>
<dbReference type="InterPro" id="IPR029479">
    <property type="entry name" value="Nitroreductase"/>
</dbReference>
<keyword evidence="1" id="KW-0285">Flavoprotein</keyword>
<dbReference type="InterPro" id="IPR000415">
    <property type="entry name" value="Nitroreductase-like"/>
</dbReference>
<dbReference type="Pfam" id="PF00881">
    <property type="entry name" value="Nitroreductase"/>
    <property type="match status" value="1"/>
</dbReference>
<evidence type="ECO:0000313" key="6">
    <source>
        <dbReference type="Proteomes" id="UP001614391"/>
    </source>
</evidence>